<dbReference type="Gene3D" id="1.20.1530.20">
    <property type="match status" value="1"/>
</dbReference>
<dbReference type="InterPro" id="IPR004776">
    <property type="entry name" value="Mem_transp_PIN-like"/>
</dbReference>
<dbReference type="Pfam" id="PF03547">
    <property type="entry name" value="Mem_trans"/>
    <property type="match status" value="2"/>
</dbReference>
<keyword evidence="4" id="KW-1003">Cell membrane</keyword>
<keyword evidence="7 8" id="KW-0472">Membrane</keyword>
<dbReference type="EMBL" id="JACOPR010000001">
    <property type="protein sequence ID" value="MBC5729475.1"/>
    <property type="molecule type" value="Genomic_DNA"/>
</dbReference>
<comment type="subcellular location">
    <subcellularLocation>
        <location evidence="1">Cell membrane</location>
        <topology evidence="1">Multi-pass membrane protein</topology>
    </subcellularLocation>
</comment>
<protein>
    <submittedName>
        <fullName evidence="9">AEC family transporter</fullName>
    </submittedName>
</protein>
<evidence type="ECO:0000256" key="4">
    <source>
        <dbReference type="ARBA" id="ARBA00022475"/>
    </source>
</evidence>
<feature type="transmembrane region" description="Helical" evidence="8">
    <location>
        <begin position="285"/>
        <end position="305"/>
    </location>
</feature>
<keyword evidence="3" id="KW-0813">Transport</keyword>
<dbReference type="RefSeq" id="WP_186962829.1">
    <property type="nucleotide sequence ID" value="NZ_JACOPR010000001.1"/>
</dbReference>
<comment type="similarity">
    <text evidence="2">Belongs to the auxin efflux carrier (TC 2.A.69) family.</text>
</comment>
<organism evidence="9 10">
    <name type="scientific">Pseudoflavonifractor hominis</name>
    <dbReference type="NCBI Taxonomy" id="2763059"/>
    <lineage>
        <taxon>Bacteria</taxon>
        <taxon>Bacillati</taxon>
        <taxon>Bacillota</taxon>
        <taxon>Clostridia</taxon>
        <taxon>Eubacteriales</taxon>
        <taxon>Oscillospiraceae</taxon>
        <taxon>Pseudoflavonifractor</taxon>
    </lineage>
</organism>
<name>A0ABR7HPN0_9FIRM</name>
<reference evidence="9 10" key="1">
    <citation type="submission" date="2020-08" db="EMBL/GenBank/DDBJ databases">
        <title>Genome public.</title>
        <authorList>
            <person name="Liu C."/>
            <person name="Sun Q."/>
        </authorList>
    </citation>
    <scope>NUCLEOTIDE SEQUENCE [LARGE SCALE GENOMIC DNA]</scope>
    <source>
        <strain evidence="9 10">New-38</strain>
    </source>
</reference>
<gene>
    <name evidence="9" type="ORF">H8S34_01320</name>
</gene>
<feature type="transmembrane region" description="Helical" evidence="8">
    <location>
        <begin position="6"/>
        <end position="24"/>
    </location>
</feature>
<feature type="transmembrane region" description="Helical" evidence="8">
    <location>
        <begin position="36"/>
        <end position="54"/>
    </location>
</feature>
<evidence type="ECO:0000313" key="10">
    <source>
        <dbReference type="Proteomes" id="UP000660021"/>
    </source>
</evidence>
<keyword evidence="10" id="KW-1185">Reference proteome</keyword>
<feature type="transmembrane region" description="Helical" evidence="8">
    <location>
        <begin position="124"/>
        <end position="145"/>
    </location>
</feature>
<feature type="transmembrane region" description="Helical" evidence="8">
    <location>
        <begin position="66"/>
        <end position="88"/>
    </location>
</feature>
<proteinExistence type="inferred from homology"/>
<evidence type="ECO:0000256" key="6">
    <source>
        <dbReference type="ARBA" id="ARBA00022989"/>
    </source>
</evidence>
<feature type="transmembrane region" description="Helical" evidence="8">
    <location>
        <begin position="253"/>
        <end position="273"/>
    </location>
</feature>
<feature type="transmembrane region" description="Helical" evidence="8">
    <location>
        <begin position="188"/>
        <end position="206"/>
    </location>
</feature>
<keyword evidence="5 8" id="KW-0812">Transmembrane</keyword>
<keyword evidence="6 8" id="KW-1133">Transmembrane helix</keyword>
<evidence type="ECO:0000256" key="1">
    <source>
        <dbReference type="ARBA" id="ARBA00004651"/>
    </source>
</evidence>
<dbReference type="Proteomes" id="UP000660021">
    <property type="component" value="Unassembled WGS sequence"/>
</dbReference>
<feature type="transmembrane region" description="Helical" evidence="8">
    <location>
        <begin position="157"/>
        <end position="176"/>
    </location>
</feature>
<evidence type="ECO:0000256" key="3">
    <source>
        <dbReference type="ARBA" id="ARBA00022448"/>
    </source>
</evidence>
<evidence type="ECO:0000256" key="7">
    <source>
        <dbReference type="ARBA" id="ARBA00023136"/>
    </source>
</evidence>
<feature type="transmembrane region" description="Helical" evidence="8">
    <location>
        <begin position="100"/>
        <end position="118"/>
    </location>
</feature>
<dbReference type="PANTHER" id="PTHR36838">
    <property type="entry name" value="AUXIN EFFLUX CARRIER FAMILY PROTEIN"/>
    <property type="match status" value="1"/>
</dbReference>
<evidence type="ECO:0000256" key="2">
    <source>
        <dbReference type="ARBA" id="ARBA00010145"/>
    </source>
</evidence>
<evidence type="ECO:0000256" key="5">
    <source>
        <dbReference type="ARBA" id="ARBA00022692"/>
    </source>
</evidence>
<dbReference type="InterPro" id="IPR038770">
    <property type="entry name" value="Na+/solute_symporter_sf"/>
</dbReference>
<feature type="transmembrane region" description="Helical" evidence="8">
    <location>
        <begin position="227"/>
        <end position="247"/>
    </location>
</feature>
<dbReference type="PANTHER" id="PTHR36838:SF1">
    <property type="entry name" value="SLR1864 PROTEIN"/>
    <property type="match status" value="1"/>
</dbReference>
<evidence type="ECO:0000256" key="8">
    <source>
        <dbReference type="SAM" id="Phobius"/>
    </source>
</evidence>
<sequence length="308" mass="33315">MISLLLAEQIGELFLMILLGWVLVRSGLLGSEDSRSLSVVTLYLVSPCVMLNAFQIERTPELVKGLLLSLLTAVVIHVVLFLLVTLLGKVWRFRAVEQASVMYSNAGNLIIPIVSEILGKEWVVFTSVFLAIQVPLLWTHCRILLSGERQVSLRKILLNPNILAVLAGVVLFAAGIRLPELLTGAMEGMGGMIGPLSMVVAGMLIGGMDLKKAFSFRGIWKVTALRLVVVPLILLVLLKFSGLSALAENGETILLVSLLAAITPSAATVTQMAQLYDREADYASAIYVVTTLLCIVTMPILVGLYQMG</sequence>
<accession>A0ABR7HPN0</accession>
<evidence type="ECO:0000313" key="9">
    <source>
        <dbReference type="EMBL" id="MBC5729475.1"/>
    </source>
</evidence>
<comment type="caution">
    <text evidence="9">The sequence shown here is derived from an EMBL/GenBank/DDBJ whole genome shotgun (WGS) entry which is preliminary data.</text>
</comment>